<dbReference type="Gene3D" id="1.10.101.10">
    <property type="entry name" value="PGBD-like superfamily/PGBD"/>
    <property type="match status" value="1"/>
</dbReference>
<evidence type="ECO:0000256" key="1">
    <source>
        <dbReference type="SAM" id="MobiDB-lite"/>
    </source>
</evidence>
<dbReference type="InterPro" id="IPR036366">
    <property type="entry name" value="PGBDSf"/>
</dbReference>
<accession>A0ABN2NF26</accession>
<keyword evidence="5" id="KW-1185">Reference proteome</keyword>
<name>A0ABN2NF26_9MICO</name>
<evidence type="ECO:0000313" key="5">
    <source>
        <dbReference type="Proteomes" id="UP001501094"/>
    </source>
</evidence>
<evidence type="ECO:0000313" key="4">
    <source>
        <dbReference type="EMBL" id="GAA1866519.1"/>
    </source>
</evidence>
<sequence length="489" mass="48424">MDPEPDRGVNVAARRNAWIIATAAGAVAVVVASFALGTQVRSPWEEAVANSQREPLVTVPVERRALAADVTESEGRYSAGSELSVPAPVTDVPAVVTRQAFAPGDEVRSGDLLAEVSGRPVIGLTTPFRLYRDIRPGDQGPDVAALQEALADLGLFTGPPDSVYGTATATAVRTLYGTLGYLPLVDKDLVEAVAEAEDALADALRAQEEALGSAAQPDPQATPGPGGVPAPGPTTDPAPAAGLADEVAEAEQALADAQFAAQTPLRVAEVTLLPEGGATVLSAAPIGAEPGGTAAGVEDAGIEDADGADGAAGPGDPAGADDAAAGNSVIRLLAGEPSATVRVGVASGAAFEPGATVEVRAISDTSLTAVARVGSLSGFRQADAGTPGGLPGYDATLVFDDPPPFDDDAGVVATSTEQVAPKAVGLTVPLIALRESARGTSVNVSGRGAVVVEVIATGDGHAVVEGDGLSAGDQVVVSGDDGGELAGSE</sequence>
<dbReference type="Pfam" id="PF01471">
    <property type="entry name" value="PG_binding_1"/>
    <property type="match status" value="1"/>
</dbReference>
<keyword evidence="2" id="KW-0812">Transmembrane</keyword>
<organism evidence="4 5">
    <name type="scientific">Myceligenerans crystallogenes</name>
    <dbReference type="NCBI Taxonomy" id="316335"/>
    <lineage>
        <taxon>Bacteria</taxon>
        <taxon>Bacillati</taxon>
        <taxon>Actinomycetota</taxon>
        <taxon>Actinomycetes</taxon>
        <taxon>Micrococcales</taxon>
        <taxon>Promicromonosporaceae</taxon>
        <taxon>Myceligenerans</taxon>
    </lineage>
</organism>
<protein>
    <recommendedName>
        <fullName evidence="3">Peptidoglycan binding-like domain-containing protein</fullName>
    </recommendedName>
</protein>
<dbReference type="InterPro" id="IPR002477">
    <property type="entry name" value="Peptidoglycan-bd-like"/>
</dbReference>
<feature type="transmembrane region" description="Helical" evidence="2">
    <location>
        <begin position="17"/>
        <end position="36"/>
    </location>
</feature>
<gene>
    <name evidence="4" type="ORF">GCM10009751_25830</name>
</gene>
<evidence type="ECO:0000256" key="2">
    <source>
        <dbReference type="SAM" id="Phobius"/>
    </source>
</evidence>
<comment type="caution">
    <text evidence="4">The sequence shown here is derived from an EMBL/GenBank/DDBJ whole genome shotgun (WGS) entry which is preliminary data.</text>
</comment>
<keyword evidence="2" id="KW-0472">Membrane</keyword>
<proteinExistence type="predicted"/>
<feature type="region of interest" description="Disordered" evidence="1">
    <location>
        <begin position="210"/>
        <end position="240"/>
    </location>
</feature>
<dbReference type="Proteomes" id="UP001501094">
    <property type="component" value="Unassembled WGS sequence"/>
</dbReference>
<keyword evidence="2" id="KW-1133">Transmembrane helix</keyword>
<dbReference type="InterPro" id="IPR036365">
    <property type="entry name" value="PGBD-like_sf"/>
</dbReference>
<evidence type="ECO:0000259" key="3">
    <source>
        <dbReference type="Pfam" id="PF01471"/>
    </source>
</evidence>
<reference evidence="4 5" key="1">
    <citation type="journal article" date="2019" name="Int. J. Syst. Evol. Microbiol.">
        <title>The Global Catalogue of Microorganisms (GCM) 10K type strain sequencing project: providing services to taxonomists for standard genome sequencing and annotation.</title>
        <authorList>
            <consortium name="The Broad Institute Genomics Platform"/>
            <consortium name="The Broad Institute Genome Sequencing Center for Infectious Disease"/>
            <person name="Wu L."/>
            <person name="Ma J."/>
        </authorList>
    </citation>
    <scope>NUCLEOTIDE SEQUENCE [LARGE SCALE GENOMIC DNA]</scope>
    <source>
        <strain evidence="4 5">JCM 14326</strain>
    </source>
</reference>
<dbReference type="SUPFAM" id="SSF47090">
    <property type="entry name" value="PGBD-like"/>
    <property type="match status" value="1"/>
</dbReference>
<dbReference type="EMBL" id="BAAANL010000005">
    <property type="protein sequence ID" value="GAA1866519.1"/>
    <property type="molecule type" value="Genomic_DNA"/>
</dbReference>
<feature type="domain" description="Peptidoglycan binding-like" evidence="3">
    <location>
        <begin position="139"/>
        <end position="174"/>
    </location>
</feature>
<feature type="compositionally biased region" description="Pro residues" evidence="1">
    <location>
        <begin position="220"/>
        <end position="236"/>
    </location>
</feature>